<reference evidence="4 5" key="1">
    <citation type="journal article" date="2015" name="Genome Biol. Evol.">
        <title>Comparative Genomics of a Bacterivorous Green Alga Reveals Evolutionary Causalities and Consequences of Phago-Mixotrophic Mode of Nutrition.</title>
        <authorList>
            <person name="Burns J.A."/>
            <person name="Paasch A."/>
            <person name="Narechania A."/>
            <person name="Kim E."/>
        </authorList>
    </citation>
    <scope>NUCLEOTIDE SEQUENCE [LARGE SCALE GENOMIC DNA]</scope>
    <source>
        <strain evidence="4 5">PLY_AMNH</strain>
    </source>
</reference>
<organism evidence="4 5">
    <name type="scientific">Cymbomonas tetramitiformis</name>
    <dbReference type="NCBI Taxonomy" id="36881"/>
    <lineage>
        <taxon>Eukaryota</taxon>
        <taxon>Viridiplantae</taxon>
        <taxon>Chlorophyta</taxon>
        <taxon>Pyramimonadophyceae</taxon>
        <taxon>Pyramimonadales</taxon>
        <taxon>Pyramimonadaceae</taxon>
        <taxon>Cymbomonas</taxon>
    </lineage>
</organism>
<keyword evidence="2" id="KW-0812">Transmembrane</keyword>
<evidence type="ECO:0000256" key="2">
    <source>
        <dbReference type="SAM" id="Phobius"/>
    </source>
</evidence>
<dbReference type="SMART" id="SM01205">
    <property type="entry name" value="FKS1_dom1"/>
    <property type="match status" value="1"/>
</dbReference>
<evidence type="ECO:0000313" key="4">
    <source>
        <dbReference type="EMBL" id="KAK3232630.1"/>
    </source>
</evidence>
<evidence type="ECO:0000259" key="3">
    <source>
        <dbReference type="SMART" id="SM01205"/>
    </source>
</evidence>
<dbReference type="PANTHER" id="PTHR12741:SF48">
    <property type="entry name" value="1,3-BETA-GLUCAN SYNTHASE COMPONENT FKS1-RELATED"/>
    <property type="match status" value="1"/>
</dbReference>
<name>A0AAE0EN53_9CHLO</name>
<keyword evidence="5" id="KW-1185">Reference proteome</keyword>
<evidence type="ECO:0000256" key="1">
    <source>
        <dbReference type="SAM" id="MobiDB-lite"/>
    </source>
</evidence>
<feature type="domain" description="1,3-beta-glucan synthase component FKS1-like" evidence="3">
    <location>
        <begin position="231"/>
        <end position="341"/>
    </location>
</feature>
<dbReference type="InterPro" id="IPR026899">
    <property type="entry name" value="FKS1-like_dom1"/>
</dbReference>
<feature type="region of interest" description="Disordered" evidence="1">
    <location>
        <begin position="1"/>
        <end position="38"/>
    </location>
</feature>
<dbReference type="AlphaFoldDB" id="A0AAE0EN53"/>
<dbReference type="EMBL" id="LGRX02035937">
    <property type="protein sequence ID" value="KAK3232630.1"/>
    <property type="molecule type" value="Genomic_DNA"/>
</dbReference>
<keyword evidence="2" id="KW-1133">Transmembrane helix</keyword>
<gene>
    <name evidence="4" type="ORF">CYMTET_57021</name>
</gene>
<dbReference type="Pfam" id="PF14288">
    <property type="entry name" value="FKS1_dom1"/>
    <property type="match status" value="1"/>
</dbReference>
<dbReference type="Proteomes" id="UP001190700">
    <property type="component" value="Unassembled WGS sequence"/>
</dbReference>
<accession>A0AAE0EN53</accession>
<feature type="region of interest" description="Disordered" evidence="1">
    <location>
        <begin position="63"/>
        <end position="82"/>
    </location>
</feature>
<keyword evidence="2" id="KW-0472">Membrane</keyword>
<proteinExistence type="predicted"/>
<feature type="transmembrane region" description="Helical" evidence="2">
    <location>
        <begin position="609"/>
        <end position="634"/>
    </location>
</feature>
<feature type="transmembrane region" description="Helical" evidence="2">
    <location>
        <begin position="477"/>
        <end position="495"/>
    </location>
</feature>
<feature type="transmembrane region" description="Helical" evidence="2">
    <location>
        <begin position="523"/>
        <end position="540"/>
    </location>
</feature>
<protein>
    <recommendedName>
        <fullName evidence="3">1,3-beta-glucan synthase component FKS1-like domain-containing protein</fullName>
    </recommendedName>
</protein>
<dbReference type="PANTHER" id="PTHR12741">
    <property type="entry name" value="LYST-INTERACTING PROTEIN LIP5 DOPAMINE RESPONSIVE PROTEIN DRG-1"/>
    <property type="match status" value="1"/>
</dbReference>
<dbReference type="GO" id="GO:0046527">
    <property type="term" value="F:glucosyltransferase activity"/>
    <property type="evidence" value="ECO:0007669"/>
    <property type="project" value="TreeGrafter"/>
</dbReference>
<evidence type="ECO:0000313" key="5">
    <source>
        <dbReference type="Proteomes" id="UP001190700"/>
    </source>
</evidence>
<sequence>MDTDAYWDDSPSKGVGSGASPTPRAASRASGLMTQDNPLLDETVSTLKAGTKDDLMSLTMQPGPSTPVAASPTGVRTPQSPTTGKWLHWSDLSLLGRKEAIHELLIPIATFLGQVFGFQQYQEETDVDGQPCKIASSLENQVEHVAHILANMLPLCREKNKSNEAPDVIFRKTVATLHKKMLQNYFKWARFLNLQESMNHLEWAIIAANLGHDPEALTQLSIAHSPERVLSLQLRQLMLFFLIWGEAANLRHCPECLMFIFHCCLDELVTGEQLCQPFNPAAREDFLDAIVTPFYNFLHAETQKTVKAEPYASAAEGITYDDFNECFWDTFVVLTLICPTSTARGSVEGEQKHSHYFYLRGTLLKVEADLEEQAEKKLEKKSRLDLIFHKTYREQRSWAHVFFNFRRVYILHAILFQVLVLSAFKGWSWEYMGTGVLTHLAMEILHDITALALGPLNVNIPKLETWESFLKRAGGKWAWFFTKAVVMAVLVHFYVSSLDKFKLISAVYSAFWLCSYLFNRNGYVLKLAICSSFPFFHWEMRTYTTSGKEMAVPWDVFWQYAMFWVVVFTLKILFAYFLVIKPLVEPTDQLWDRRFLNTGDSKWHPDGDLLLILLRWAAPTLMFFADTGVFYILLSSACSAAYGVYLKLGCVSDWPELVHKFGDLPALFNKKCMPKEVQETPPPSTESMLSEDARNPATLRFALAWNEIIERLRTNDLLSNEEHDSMRYEIVDVGEDPAVKDFFEGLEYAVYPNLLSSPVFCASALESADISHYPSKAIIMAQAKDLTVFLLVQLRVVRFEDRNAVAGLLTA</sequence>
<dbReference type="GO" id="GO:0005886">
    <property type="term" value="C:plasma membrane"/>
    <property type="evidence" value="ECO:0007669"/>
    <property type="project" value="TreeGrafter"/>
</dbReference>
<feature type="transmembrane region" description="Helical" evidence="2">
    <location>
        <begin position="560"/>
        <end position="584"/>
    </location>
</feature>
<comment type="caution">
    <text evidence="4">The sequence shown here is derived from an EMBL/GenBank/DDBJ whole genome shotgun (WGS) entry which is preliminary data.</text>
</comment>
<feature type="compositionally biased region" description="Low complexity" evidence="1">
    <location>
        <begin position="18"/>
        <end position="31"/>
    </location>
</feature>